<organism evidence="9 10">
    <name type="scientific">Pigmentiphaga soli</name>
    <dbReference type="NCBI Taxonomy" id="1007095"/>
    <lineage>
        <taxon>Bacteria</taxon>
        <taxon>Pseudomonadati</taxon>
        <taxon>Pseudomonadota</taxon>
        <taxon>Betaproteobacteria</taxon>
        <taxon>Burkholderiales</taxon>
        <taxon>Alcaligenaceae</taxon>
        <taxon>Pigmentiphaga</taxon>
    </lineage>
</organism>
<dbReference type="EMBL" id="BAABFO010000001">
    <property type="protein sequence ID" value="GAA4322870.1"/>
    <property type="molecule type" value="Genomic_DNA"/>
</dbReference>
<comment type="subcellular location">
    <subcellularLocation>
        <location evidence="1">Periplasm</location>
    </subcellularLocation>
</comment>
<sequence>MQYIKGWVKIGAGLLSAMAMAFGATAAEHAPAKPAAAKKSHAAAKKPAAAKSAKSAKSAPAQRAAAVPPDPSGPFEIQVWHALNPEEAGEFDSLVQRFNEQGHGFTVKVVASPSQQELISQGLAAVRAKRPPHLIEISDNHSPEFIAQHGAILPLYELLAKYPIRDLRWFLPQTTASMRDAKGNLLALPWMTEIPIYLYNRDLYQKAGLNPDAPPRTWREMQTHLVALQQSGVSCPYATSDQSWIHIENLAALHNVALATKNNGLDGSGALLMTNDLLHVRHLALMMSWVRSTLFPVRSAGDQADLQFASGDCAVLTSGSSALATVQAKAHFSYGVAPLPYYDEEASRPSNPFVGGSSFWALGGHSVAEQKAVAQFIAYLASPVVAAEWHQKTGFLPLTEAAFRASDVSYYKNLPGAEAVISAMSNPPGKFTRGFRLSHYDAVSRILDEELDDVWSGRKPPKQGLDDAVARANALIAPPAAARK</sequence>
<dbReference type="RefSeq" id="WP_345245643.1">
    <property type="nucleotide sequence ID" value="NZ_BAABFO010000001.1"/>
</dbReference>
<comment type="caution">
    <text evidence="9">The sequence shown here is derived from an EMBL/GenBank/DDBJ whole genome shotgun (WGS) entry which is preliminary data.</text>
</comment>
<evidence type="ECO:0000256" key="4">
    <source>
        <dbReference type="ARBA" id="ARBA00017470"/>
    </source>
</evidence>
<evidence type="ECO:0000313" key="9">
    <source>
        <dbReference type="EMBL" id="GAA4322870.1"/>
    </source>
</evidence>
<protein>
    <recommendedName>
        <fullName evidence="4">sn-glycerol-3-phosphate-binding periplasmic protein UgpB</fullName>
    </recommendedName>
</protein>
<proteinExistence type="inferred from homology"/>
<evidence type="ECO:0000256" key="3">
    <source>
        <dbReference type="ARBA" id="ARBA00011557"/>
    </source>
</evidence>
<dbReference type="Proteomes" id="UP001501671">
    <property type="component" value="Unassembled WGS sequence"/>
</dbReference>
<keyword evidence="5" id="KW-0813">Transport</keyword>
<evidence type="ECO:0000256" key="8">
    <source>
        <dbReference type="SAM" id="SignalP"/>
    </source>
</evidence>
<keyword evidence="10" id="KW-1185">Reference proteome</keyword>
<evidence type="ECO:0000256" key="2">
    <source>
        <dbReference type="ARBA" id="ARBA00008520"/>
    </source>
</evidence>
<dbReference type="PANTHER" id="PTHR43649:SF31">
    <property type="entry name" value="SN-GLYCEROL-3-PHOSPHATE-BINDING PERIPLASMIC PROTEIN UGPB"/>
    <property type="match status" value="1"/>
</dbReference>
<evidence type="ECO:0000313" key="10">
    <source>
        <dbReference type="Proteomes" id="UP001501671"/>
    </source>
</evidence>
<keyword evidence="6 8" id="KW-0732">Signal</keyword>
<dbReference type="Gene3D" id="3.40.190.10">
    <property type="entry name" value="Periplasmic binding protein-like II"/>
    <property type="match status" value="2"/>
</dbReference>
<gene>
    <name evidence="9" type="ORF">GCM10023144_03270</name>
</gene>
<dbReference type="InterPro" id="IPR006059">
    <property type="entry name" value="SBP"/>
</dbReference>
<evidence type="ECO:0000256" key="6">
    <source>
        <dbReference type="ARBA" id="ARBA00022729"/>
    </source>
</evidence>
<feature type="chain" id="PRO_5046892475" description="sn-glycerol-3-phosphate-binding periplasmic protein UgpB" evidence="8">
    <location>
        <begin position="27"/>
        <end position="484"/>
    </location>
</feature>
<dbReference type="SUPFAM" id="SSF53850">
    <property type="entry name" value="Periplasmic binding protein-like II"/>
    <property type="match status" value="1"/>
</dbReference>
<dbReference type="PANTHER" id="PTHR43649">
    <property type="entry name" value="ARABINOSE-BINDING PROTEIN-RELATED"/>
    <property type="match status" value="1"/>
</dbReference>
<feature type="signal peptide" evidence="8">
    <location>
        <begin position="1"/>
        <end position="26"/>
    </location>
</feature>
<dbReference type="InterPro" id="IPR050490">
    <property type="entry name" value="Bact_solute-bd_prot1"/>
</dbReference>
<feature type="compositionally biased region" description="Low complexity" evidence="7">
    <location>
        <begin position="45"/>
        <end position="66"/>
    </location>
</feature>
<evidence type="ECO:0000256" key="1">
    <source>
        <dbReference type="ARBA" id="ARBA00004418"/>
    </source>
</evidence>
<accession>A0ABP8GEH4</accession>
<comment type="subunit">
    <text evidence="3">The complex is composed of two ATP-binding proteins (UgpC), two transmembrane proteins (UgpA and UgpE) and a solute-binding protein (UgpB).</text>
</comment>
<feature type="region of interest" description="Disordered" evidence="7">
    <location>
        <begin position="33"/>
        <end position="70"/>
    </location>
</feature>
<reference evidence="10" key="1">
    <citation type="journal article" date="2019" name="Int. J. Syst. Evol. Microbiol.">
        <title>The Global Catalogue of Microorganisms (GCM) 10K type strain sequencing project: providing services to taxonomists for standard genome sequencing and annotation.</title>
        <authorList>
            <consortium name="The Broad Institute Genomics Platform"/>
            <consortium name="The Broad Institute Genome Sequencing Center for Infectious Disease"/>
            <person name="Wu L."/>
            <person name="Ma J."/>
        </authorList>
    </citation>
    <scope>NUCLEOTIDE SEQUENCE [LARGE SCALE GENOMIC DNA]</scope>
    <source>
        <strain evidence="10">JCM 17666</strain>
    </source>
</reference>
<evidence type="ECO:0000256" key="5">
    <source>
        <dbReference type="ARBA" id="ARBA00022448"/>
    </source>
</evidence>
<name>A0ABP8GEH4_9BURK</name>
<dbReference type="Pfam" id="PF13416">
    <property type="entry name" value="SBP_bac_8"/>
    <property type="match status" value="1"/>
</dbReference>
<evidence type="ECO:0000256" key="7">
    <source>
        <dbReference type="SAM" id="MobiDB-lite"/>
    </source>
</evidence>
<comment type="similarity">
    <text evidence="2">Belongs to the bacterial solute-binding protein 1 family.</text>
</comment>